<sequence>MEDALPKLPRKTGRPLSFDRDAALEQAMLLFWRHGYESTSLSDLTAAMGVTPPSIYAAFGDKRRLFLAAVHRYLSGPVTAETIIEGAGTAREAARQLLEGSAIAFTGTQTPPGCLLASGAISCSAEAADVQAELAALRGGIEARLAKRIARGKTEGELPGGTDAEALAGFVMAMIQGLSTLARDGASREKLLRVAANAMLAWPSGPSA</sequence>
<protein>
    <submittedName>
        <fullName evidence="6">TetR/AcrR family transcriptional regulator</fullName>
    </submittedName>
</protein>
<keyword evidence="7" id="KW-1185">Reference proteome</keyword>
<organism evidence="6 7">
    <name type="scientific">Methylobacterium marchantiae</name>
    <dbReference type="NCBI Taxonomy" id="600331"/>
    <lineage>
        <taxon>Bacteria</taxon>
        <taxon>Pseudomonadati</taxon>
        <taxon>Pseudomonadota</taxon>
        <taxon>Alphaproteobacteria</taxon>
        <taxon>Hyphomicrobiales</taxon>
        <taxon>Methylobacteriaceae</taxon>
        <taxon>Methylobacterium</taxon>
    </lineage>
</organism>
<reference evidence="7" key="1">
    <citation type="journal article" date="2019" name="Int. J. Syst. Evol. Microbiol.">
        <title>The Global Catalogue of Microorganisms (GCM) 10K type strain sequencing project: providing services to taxonomists for standard genome sequencing and annotation.</title>
        <authorList>
            <consortium name="The Broad Institute Genomics Platform"/>
            <consortium name="The Broad Institute Genome Sequencing Center for Infectious Disease"/>
            <person name="Wu L."/>
            <person name="Ma J."/>
        </authorList>
    </citation>
    <scope>NUCLEOTIDE SEQUENCE [LARGE SCALE GENOMIC DNA]</scope>
    <source>
        <strain evidence="7">CCUG 56108</strain>
    </source>
</reference>
<dbReference type="RefSeq" id="WP_238207326.1">
    <property type="nucleotide sequence ID" value="NZ_JBHTND010000017.1"/>
</dbReference>
<dbReference type="Pfam" id="PF16925">
    <property type="entry name" value="TetR_C_13"/>
    <property type="match status" value="1"/>
</dbReference>
<evidence type="ECO:0000313" key="7">
    <source>
        <dbReference type="Proteomes" id="UP001597176"/>
    </source>
</evidence>
<keyword evidence="3" id="KW-0804">Transcription</keyword>
<evidence type="ECO:0000256" key="4">
    <source>
        <dbReference type="PROSITE-ProRule" id="PRU00335"/>
    </source>
</evidence>
<keyword evidence="1" id="KW-0805">Transcription regulation</keyword>
<feature type="DNA-binding region" description="H-T-H motif" evidence="4">
    <location>
        <begin position="40"/>
        <end position="59"/>
    </location>
</feature>
<evidence type="ECO:0000256" key="3">
    <source>
        <dbReference type="ARBA" id="ARBA00023163"/>
    </source>
</evidence>
<keyword evidence="2 4" id="KW-0238">DNA-binding</keyword>
<evidence type="ECO:0000259" key="5">
    <source>
        <dbReference type="PROSITE" id="PS50977"/>
    </source>
</evidence>
<feature type="domain" description="HTH tetR-type" evidence="5">
    <location>
        <begin position="17"/>
        <end position="77"/>
    </location>
</feature>
<dbReference type="Pfam" id="PF00440">
    <property type="entry name" value="TetR_N"/>
    <property type="match status" value="1"/>
</dbReference>
<dbReference type="PROSITE" id="PS01081">
    <property type="entry name" value="HTH_TETR_1"/>
    <property type="match status" value="1"/>
</dbReference>
<dbReference type="EMBL" id="JBHTND010000017">
    <property type="protein sequence ID" value="MFD1302564.1"/>
    <property type="molecule type" value="Genomic_DNA"/>
</dbReference>
<gene>
    <name evidence="6" type="ORF">ACFQ4G_13395</name>
</gene>
<evidence type="ECO:0000256" key="2">
    <source>
        <dbReference type="ARBA" id="ARBA00023125"/>
    </source>
</evidence>
<dbReference type="SUPFAM" id="SSF48498">
    <property type="entry name" value="Tetracyclin repressor-like, C-terminal domain"/>
    <property type="match status" value="1"/>
</dbReference>
<dbReference type="InterPro" id="IPR036271">
    <property type="entry name" value="Tet_transcr_reg_TetR-rel_C_sf"/>
</dbReference>
<dbReference type="InterPro" id="IPR011075">
    <property type="entry name" value="TetR_C"/>
</dbReference>
<dbReference type="PANTHER" id="PTHR47506:SF1">
    <property type="entry name" value="HTH-TYPE TRANSCRIPTIONAL REGULATOR YJDC"/>
    <property type="match status" value="1"/>
</dbReference>
<name>A0ABW3WYX6_9HYPH</name>
<dbReference type="SUPFAM" id="SSF46689">
    <property type="entry name" value="Homeodomain-like"/>
    <property type="match status" value="1"/>
</dbReference>
<dbReference type="InterPro" id="IPR023772">
    <property type="entry name" value="DNA-bd_HTH_TetR-type_CS"/>
</dbReference>
<evidence type="ECO:0000313" key="6">
    <source>
        <dbReference type="EMBL" id="MFD1302564.1"/>
    </source>
</evidence>
<dbReference type="Proteomes" id="UP001597176">
    <property type="component" value="Unassembled WGS sequence"/>
</dbReference>
<evidence type="ECO:0000256" key="1">
    <source>
        <dbReference type="ARBA" id="ARBA00023015"/>
    </source>
</evidence>
<proteinExistence type="predicted"/>
<accession>A0ABW3WYX6</accession>
<comment type="caution">
    <text evidence="6">The sequence shown here is derived from an EMBL/GenBank/DDBJ whole genome shotgun (WGS) entry which is preliminary data.</text>
</comment>
<dbReference type="InterPro" id="IPR001647">
    <property type="entry name" value="HTH_TetR"/>
</dbReference>
<dbReference type="PROSITE" id="PS50977">
    <property type="entry name" value="HTH_TETR_2"/>
    <property type="match status" value="1"/>
</dbReference>
<dbReference type="Gene3D" id="1.10.357.10">
    <property type="entry name" value="Tetracycline Repressor, domain 2"/>
    <property type="match status" value="1"/>
</dbReference>
<dbReference type="InterPro" id="IPR009057">
    <property type="entry name" value="Homeodomain-like_sf"/>
</dbReference>
<dbReference type="PANTHER" id="PTHR47506">
    <property type="entry name" value="TRANSCRIPTIONAL REGULATORY PROTEIN"/>
    <property type="match status" value="1"/>
</dbReference>
<dbReference type="Gene3D" id="1.10.10.60">
    <property type="entry name" value="Homeodomain-like"/>
    <property type="match status" value="1"/>
</dbReference>